<name>A0A0E9TQ80_ANGAN</name>
<dbReference type="EMBL" id="GBXM01052960">
    <property type="protein sequence ID" value="JAH55617.1"/>
    <property type="molecule type" value="Transcribed_RNA"/>
</dbReference>
<sequence length="37" mass="4357">MRIGTCLFERKKPFPGNSLQQKSTYLYKSLREQTGSY</sequence>
<reference evidence="1" key="1">
    <citation type="submission" date="2014-11" db="EMBL/GenBank/DDBJ databases">
        <authorList>
            <person name="Amaro Gonzalez C."/>
        </authorList>
    </citation>
    <scope>NUCLEOTIDE SEQUENCE</scope>
</reference>
<reference evidence="1" key="2">
    <citation type="journal article" date="2015" name="Fish Shellfish Immunol.">
        <title>Early steps in the European eel (Anguilla anguilla)-Vibrio vulnificus interaction in the gills: Role of the RtxA13 toxin.</title>
        <authorList>
            <person name="Callol A."/>
            <person name="Pajuelo D."/>
            <person name="Ebbesson L."/>
            <person name="Teles M."/>
            <person name="MacKenzie S."/>
            <person name="Amaro C."/>
        </authorList>
    </citation>
    <scope>NUCLEOTIDE SEQUENCE</scope>
</reference>
<dbReference type="AlphaFoldDB" id="A0A0E9TQ80"/>
<organism evidence="1">
    <name type="scientific">Anguilla anguilla</name>
    <name type="common">European freshwater eel</name>
    <name type="synonym">Muraena anguilla</name>
    <dbReference type="NCBI Taxonomy" id="7936"/>
    <lineage>
        <taxon>Eukaryota</taxon>
        <taxon>Metazoa</taxon>
        <taxon>Chordata</taxon>
        <taxon>Craniata</taxon>
        <taxon>Vertebrata</taxon>
        <taxon>Euteleostomi</taxon>
        <taxon>Actinopterygii</taxon>
        <taxon>Neopterygii</taxon>
        <taxon>Teleostei</taxon>
        <taxon>Anguilliformes</taxon>
        <taxon>Anguillidae</taxon>
        <taxon>Anguilla</taxon>
    </lineage>
</organism>
<proteinExistence type="predicted"/>
<accession>A0A0E9TQ80</accession>
<evidence type="ECO:0000313" key="1">
    <source>
        <dbReference type="EMBL" id="JAH55617.1"/>
    </source>
</evidence>
<protein>
    <submittedName>
        <fullName evidence="1">Uncharacterized protein</fullName>
    </submittedName>
</protein>